<accession>A0A5C6TTH5</accession>
<feature type="region of interest" description="Disordered" evidence="1">
    <location>
        <begin position="1"/>
        <end position="27"/>
    </location>
</feature>
<protein>
    <submittedName>
        <fullName evidence="2">Uncharacterized protein</fullName>
    </submittedName>
</protein>
<gene>
    <name evidence="2" type="ORF">FRZ32_04655</name>
</gene>
<reference evidence="2 3" key="1">
    <citation type="journal article" date="2015" name="J. Microbiol.">
        <title>Sphingosinicella ginsenosidimutans sp. nov., with ginsenoside converting activity.</title>
        <authorList>
            <person name="Kim J.K."/>
            <person name="Kang M.S."/>
            <person name="Park S.C."/>
            <person name="Kim K.M."/>
            <person name="Choi K."/>
            <person name="Yoon M.H."/>
            <person name="Im W.T."/>
        </authorList>
    </citation>
    <scope>NUCLEOTIDE SEQUENCE [LARGE SCALE GENOMIC DNA]</scope>
    <source>
        <strain evidence="2 3">BS-11</strain>
    </source>
</reference>
<evidence type="ECO:0000256" key="1">
    <source>
        <dbReference type="SAM" id="MobiDB-lite"/>
    </source>
</evidence>
<evidence type="ECO:0000313" key="3">
    <source>
        <dbReference type="Proteomes" id="UP000321249"/>
    </source>
</evidence>
<evidence type="ECO:0000313" key="2">
    <source>
        <dbReference type="EMBL" id="TXC63018.1"/>
    </source>
</evidence>
<dbReference type="AlphaFoldDB" id="A0A5C6TTH5"/>
<dbReference type="Proteomes" id="UP000321249">
    <property type="component" value="Unassembled WGS sequence"/>
</dbReference>
<dbReference type="RefSeq" id="WP_147042419.1">
    <property type="nucleotide sequence ID" value="NZ_BAABIR010000002.1"/>
</dbReference>
<dbReference type="EMBL" id="VOQQ01000001">
    <property type="protein sequence ID" value="TXC63018.1"/>
    <property type="molecule type" value="Genomic_DNA"/>
</dbReference>
<name>A0A5C6TTH5_9SPHN</name>
<comment type="caution">
    <text evidence="2">The sequence shown here is derived from an EMBL/GenBank/DDBJ whole genome shotgun (WGS) entry which is preliminary data.</text>
</comment>
<proteinExistence type="predicted"/>
<feature type="compositionally biased region" description="Basic and acidic residues" evidence="1">
    <location>
        <begin position="14"/>
        <end position="27"/>
    </location>
</feature>
<sequence>MTDDHGQKPGKASLLHEHPDDAAARRDPEAALMMRNGITRTTSSHYHVDGYRYTSLADAIAQVNRGARDRERRR</sequence>
<organism evidence="2 3">
    <name type="scientific">Allosphingosinicella ginsenosidimutans</name>
    <dbReference type="NCBI Taxonomy" id="1176539"/>
    <lineage>
        <taxon>Bacteria</taxon>
        <taxon>Pseudomonadati</taxon>
        <taxon>Pseudomonadota</taxon>
        <taxon>Alphaproteobacteria</taxon>
        <taxon>Sphingomonadales</taxon>
        <taxon>Sphingomonadaceae</taxon>
        <taxon>Allosphingosinicella</taxon>
    </lineage>
</organism>
<keyword evidence="3" id="KW-1185">Reference proteome</keyword>
<dbReference type="OrthoDB" id="7451843at2"/>